<gene>
    <name evidence="4" type="ORF">NA56DRAFT_606430</name>
</gene>
<name>A0A2J6PSY3_9HELO</name>
<keyword evidence="1" id="KW-0812">Transmembrane</keyword>
<keyword evidence="1" id="KW-1133">Transmembrane helix</keyword>
<evidence type="ECO:0000313" key="5">
    <source>
        <dbReference type="Proteomes" id="UP000235672"/>
    </source>
</evidence>
<dbReference type="EMBL" id="KZ613501">
    <property type="protein sequence ID" value="PMD17114.1"/>
    <property type="molecule type" value="Genomic_DNA"/>
</dbReference>
<dbReference type="STRING" id="1745343.A0A2J6PSY3"/>
<sequence length="309" mass="35357">MKLLELFLSLFSWKLRLPWSDTGATVDLELGSGRTDCKHKTKIEEYRDGYPRFSALIAASGDFFIFRSFLRLRARLLLSKQDELSFLEQQLDQIDQNETSPIFLGKSRSDRNRNRSSTLHAIDTKLIDYDSLLERTYRIMNFNSALPRDVLSLQNWVEGTGCLSRDETKYLKHERELFSLVPPGDNAMKQLEDWVEDQLVRHYKNFRAVDQHHLSLNPNVYVYSGPLVKRIARAIMLILITVLLLMPVVVCIIVNSMWARICVIITSTVIFLTILSRLTKSRMIELILAGATFAAVLTVFVSGVNGGPN</sequence>
<keyword evidence="1" id="KW-0472">Membrane</keyword>
<reference evidence="4 5" key="1">
    <citation type="submission" date="2016-05" db="EMBL/GenBank/DDBJ databases">
        <title>A degradative enzymes factory behind the ericoid mycorrhizal symbiosis.</title>
        <authorList>
            <consortium name="DOE Joint Genome Institute"/>
            <person name="Martino E."/>
            <person name="Morin E."/>
            <person name="Grelet G."/>
            <person name="Kuo A."/>
            <person name="Kohler A."/>
            <person name="Daghino S."/>
            <person name="Barry K."/>
            <person name="Choi C."/>
            <person name="Cichocki N."/>
            <person name="Clum A."/>
            <person name="Copeland A."/>
            <person name="Hainaut M."/>
            <person name="Haridas S."/>
            <person name="Labutti K."/>
            <person name="Lindquist E."/>
            <person name="Lipzen A."/>
            <person name="Khouja H.-R."/>
            <person name="Murat C."/>
            <person name="Ohm R."/>
            <person name="Olson A."/>
            <person name="Spatafora J."/>
            <person name="Veneault-Fourrey C."/>
            <person name="Henrissat B."/>
            <person name="Grigoriev I."/>
            <person name="Martin F."/>
            <person name="Perotto S."/>
        </authorList>
    </citation>
    <scope>NUCLEOTIDE SEQUENCE [LARGE SCALE GENOMIC DNA]</scope>
    <source>
        <strain evidence="4 5">UAMH 7357</strain>
    </source>
</reference>
<accession>A0A2J6PSY3</accession>
<feature type="signal peptide" evidence="2">
    <location>
        <begin position="1"/>
        <end position="20"/>
    </location>
</feature>
<evidence type="ECO:0000259" key="3">
    <source>
        <dbReference type="Pfam" id="PF20237"/>
    </source>
</evidence>
<dbReference type="OrthoDB" id="5341582at2759"/>
<proteinExistence type="predicted"/>
<dbReference type="Pfam" id="PF20237">
    <property type="entry name" value="DUF6594"/>
    <property type="match status" value="1"/>
</dbReference>
<evidence type="ECO:0000313" key="4">
    <source>
        <dbReference type="EMBL" id="PMD17114.1"/>
    </source>
</evidence>
<evidence type="ECO:0000256" key="1">
    <source>
        <dbReference type="SAM" id="Phobius"/>
    </source>
</evidence>
<keyword evidence="2" id="KW-0732">Signal</keyword>
<feature type="transmembrane region" description="Helical" evidence="1">
    <location>
        <begin position="234"/>
        <end position="255"/>
    </location>
</feature>
<feature type="transmembrane region" description="Helical" evidence="1">
    <location>
        <begin position="286"/>
        <end position="304"/>
    </location>
</feature>
<keyword evidence="5" id="KW-1185">Reference proteome</keyword>
<dbReference type="AlphaFoldDB" id="A0A2J6PSY3"/>
<organism evidence="4 5">
    <name type="scientific">Hyaloscypha hepaticicola</name>
    <dbReference type="NCBI Taxonomy" id="2082293"/>
    <lineage>
        <taxon>Eukaryota</taxon>
        <taxon>Fungi</taxon>
        <taxon>Dikarya</taxon>
        <taxon>Ascomycota</taxon>
        <taxon>Pezizomycotina</taxon>
        <taxon>Leotiomycetes</taxon>
        <taxon>Helotiales</taxon>
        <taxon>Hyaloscyphaceae</taxon>
        <taxon>Hyaloscypha</taxon>
    </lineage>
</organism>
<feature type="chain" id="PRO_5014448459" description="DUF6594 domain-containing protein" evidence="2">
    <location>
        <begin position="21"/>
        <end position="309"/>
    </location>
</feature>
<protein>
    <recommendedName>
        <fullName evidence="3">DUF6594 domain-containing protein</fullName>
    </recommendedName>
</protein>
<evidence type="ECO:0000256" key="2">
    <source>
        <dbReference type="SAM" id="SignalP"/>
    </source>
</evidence>
<dbReference type="PANTHER" id="PTHR34502:SF3">
    <property type="entry name" value="DUF6594 DOMAIN-CONTAINING PROTEIN"/>
    <property type="match status" value="1"/>
</dbReference>
<feature type="domain" description="DUF6594" evidence="3">
    <location>
        <begin position="50"/>
        <end position="297"/>
    </location>
</feature>
<dbReference type="InterPro" id="IPR046529">
    <property type="entry name" value="DUF6594"/>
</dbReference>
<dbReference type="PANTHER" id="PTHR34502">
    <property type="entry name" value="DUF6594 DOMAIN-CONTAINING PROTEIN-RELATED"/>
    <property type="match status" value="1"/>
</dbReference>
<feature type="transmembrane region" description="Helical" evidence="1">
    <location>
        <begin position="261"/>
        <end position="279"/>
    </location>
</feature>
<dbReference type="Proteomes" id="UP000235672">
    <property type="component" value="Unassembled WGS sequence"/>
</dbReference>